<feature type="compositionally biased region" description="Basic and acidic residues" evidence="1">
    <location>
        <begin position="20"/>
        <end position="33"/>
    </location>
</feature>
<evidence type="ECO:0000256" key="1">
    <source>
        <dbReference type="SAM" id="MobiDB-lite"/>
    </source>
</evidence>
<comment type="caution">
    <text evidence="3">The sequence shown here is derived from an EMBL/GenBank/DDBJ whole genome shotgun (WGS) entry which is preliminary data.</text>
</comment>
<dbReference type="EMBL" id="JAEPRA010000011">
    <property type="protein sequence ID" value="KAG2178723.1"/>
    <property type="molecule type" value="Genomic_DNA"/>
</dbReference>
<keyword evidence="4" id="KW-1185">Reference proteome</keyword>
<protein>
    <submittedName>
        <fullName evidence="3">Uncharacterized protein</fullName>
    </submittedName>
</protein>
<keyword evidence="2" id="KW-0812">Transmembrane</keyword>
<accession>A0A8H7PRU1</accession>
<dbReference type="AlphaFoldDB" id="A0A8H7PRU1"/>
<keyword evidence="2" id="KW-1133">Transmembrane helix</keyword>
<gene>
    <name evidence="3" type="ORF">INT44_001876</name>
</gene>
<keyword evidence="2" id="KW-0472">Membrane</keyword>
<reference evidence="3" key="1">
    <citation type="submission" date="2020-12" db="EMBL/GenBank/DDBJ databases">
        <title>Metabolic potential, ecology and presence of endohyphal bacteria is reflected in genomic diversity of Mucoromycotina.</title>
        <authorList>
            <person name="Muszewska A."/>
            <person name="Okrasinska A."/>
            <person name="Steczkiewicz K."/>
            <person name="Drgas O."/>
            <person name="Orlowska M."/>
            <person name="Perlinska-Lenart U."/>
            <person name="Aleksandrzak-Piekarczyk T."/>
            <person name="Szatraj K."/>
            <person name="Zielenkiewicz U."/>
            <person name="Pilsyk S."/>
            <person name="Malc E."/>
            <person name="Mieczkowski P."/>
            <person name="Kruszewska J.S."/>
            <person name="Biernat P."/>
            <person name="Pawlowska J."/>
        </authorList>
    </citation>
    <scope>NUCLEOTIDE SEQUENCE</scope>
    <source>
        <strain evidence="3">WA0000051536</strain>
    </source>
</reference>
<evidence type="ECO:0000256" key="2">
    <source>
        <dbReference type="SAM" id="Phobius"/>
    </source>
</evidence>
<organism evidence="3 4">
    <name type="scientific">Umbelopsis vinacea</name>
    <dbReference type="NCBI Taxonomy" id="44442"/>
    <lineage>
        <taxon>Eukaryota</taxon>
        <taxon>Fungi</taxon>
        <taxon>Fungi incertae sedis</taxon>
        <taxon>Mucoromycota</taxon>
        <taxon>Mucoromycotina</taxon>
        <taxon>Umbelopsidomycetes</taxon>
        <taxon>Umbelopsidales</taxon>
        <taxon>Umbelopsidaceae</taxon>
        <taxon>Umbelopsis</taxon>
    </lineage>
</organism>
<name>A0A8H7PRU1_9FUNG</name>
<feature type="region of interest" description="Disordered" evidence="1">
    <location>
        <begin position="1"/>
        <end position="33"/>
    </location>
</feature>
<dbReference type="Proteomes" id="UP000612746">
    <property type="component" value="Unassembled WGS sequence"/>
</dbReference>
<evidence type="ECO:0000313" key="4">
    <source>
        <dbReference type="Proteomes" id="UP000612746"/>
    </source>
</evidence>
<sequence length="110" mass="12246">MSDIAKPQVAFVMHTEPEEDKPKDFESMQPKSDSHMAIKVSPPVADYFSADSRSLSGEEERLISRDNFDLEAKKPKATGFRSKKVIIAIIAVAVLLIVGAIVRKSMINHY</sequence>
<feature type="transmembrane region" description="Helical" evidence="2">
    <location>
        <begin position="85"/>
        <end position="102"/>
    </location>
</feature>
<dbReference type="OrthoDB" id="2413115at2759"/>
<proteinExistence type="predicted"/>
<evidence type="ECO:0000313" key="3">
    <source>
        <dbReference type="EMBL" id="KAG2178723.1"/>
    </source>
</evidence>